<dbReference type="EMBL" id="KZ110593">
    <property type="protein sequence ID" value="OSX65605.1"/>
    <property type="molecule type" value="Genomic_DNA"/>
</dbReference>
<feature type="chain" id="PRO_5011814302" description="Carboxylic ester hydrolase" evidence="3">
    <location>
        <begin position="20"/>
        <end position="570"/>
    </location>
</feature>
<evidence type="ECO:0000256" key="2">
    <source>
        <dbReference type="ARBA" id="ARBA00022801"/>
    </source>
</evidence>
<dbReference type="Gene3D" id="3.40.50.1820">
    <property type="entry name" value="alpha/beta hydrolase"/>
    <property type="match status" value="1"/>
</dbReference>
<feature type="signal peptide" evidence="3">
    <location>
        <begin position="1"/>
        <end position="19"/>
    </location>
</feature>
<feature type="region of interest" description="Disordered" evidence="4">
    <location>
        <begin position="61"/>
        <end position="82"/>
    </location>
</feature>
<dbReference type="GO" id="GO:0016787">
    <property type="term" value="F:hydrolase activity"/>
    <property type="evidence" value="ECO:0007669"/>
    <property type="project" value="UniProtKB-KW"/>
</dbReference>
<keyword evidence="2 3" id="KW-0378">Hydrolase</keyword>
<feature type="compositionally biased region" description="Low complexity" evidence="4">
    <location>
        <begin position="61"/>
        <end position="77"/>
    </location>
</feature>
<comment type="similarity">
    <text evidence="1 3">Belongs to the type-B carboxylesterase/lipase family.</text>
</comment>
<dbReference type="SUPFAM" id="SSF53474">
    <property type="entry name" value="alpha/beta-Hydrolases"/>
    <property type="match status" value="1"/>
</dbReference>
<dbReference type="Proteomes" id="UP000194127">
    <property type="component" value="Unassembled WGS sequence"/>
</dbReference>
<dbReference type="STRING" id="670580.A0A1X6NAD0"/>
<dbReference type="InterPro" id="IPR029058">
    <property type="entry name" value="AB_hydrolase_fold"/>
</dbReference>
<dbReference type="PANTHER" id="PTHR45570:SF1">
    <property type="entry name" value="CARBOXYLIC ESTER HYDROLASE"/>
    <property type="match status" value="1"/>
</dbReference>
<dbReference type="OrthoDB" id="408631at2759"/>
<protein>
    <recommendedName>
        <fullName evidence="3">Carboxylic ester hydrolase</fullName>
        <ecNumber evidence="3">3.1.1.-</ecNumber>
    </recommendedName>
</protein>
<dbReference type="InterPro" id="IPR019826">
    <property type="entry name" value="Carboxylesterase_B_AS"/>
</dbReference>
<evidence type="ECO:0000259" key="5">
    <source>
        <dbReference type="Pfam" id="PF00135"/>
    </source>
</evidence>
<proteinExistence type="inferred from homology"/>
<name>A0A1X6NAD0_9APHY</name>
<dbReference type="Pfam" id="PF00135">
    <property type="entry name" value="COesterase"/>
    <property type="match status" value="1"/>
</dbReference>
<evidence type="ECO:0000313" key="6">
    <source>
        <dbReference type="EMBL" id="OSX65605.1"/>
    </source>
</evidence>
<dbReference type="AlphaFoldDB" id="A0A1X6NAD0"/>
<feature type="domain" description="Carboxylesterase type B" evidence="5">
    <location>
        <begin position="70"/>
        <end position="542"/>
    </location>
</feature>
<evidence type="ECO:0000256" key="3">
    <source>
        <dbReference type="RuleBase" id="RU361235"/>
    </source>
</evidence>
<organism evidence="6 7">
    <name type="scientific">Postia placenta MAD-698-R-SB12</name>
    <dbReference type="NCBI Taxonomy" id="670580"/>
    <lineage>
        <taxon>Eukaryota</taxon>
        <taxon>Fungi</taxon>
        <taxon>Dikarya</taxon>
        <taxon>Basidiomycota</taxon>
        <taxon>Agaricomycotina</taxon>
        <taxon>Agaricomycetes</taxon>
        <taxon>Polyporales</taxon>
        <taxon>Adustoporiaceae</taxon>
        <taxon>Rhodonia</taxon>
    </lineage>
</organism>
<dbReference type="PANTHER" id="PTHR45570">
    <property type="entry name" value="CARBOXYLIC ESTER HYDROLASE"/>
    <property type="match status" value="1"/>
</dbReference>
<dbReference type="GeneID" id="36329467"/>
<keyword evidence="7" id="KW-1185">Reference proteome</keyword>
<dbReference type="PROSITE" id="PS00122">
    <property type="entry name" value="CARBOXYLESTERASE_B_1"/>
    <property type="match status" value="1"/>
</dbReference>
<evidence type="ECO:0000313" key="7">
    <source>
        <dbReference type="Proteomes" id="UP000194127"/>
    </source>
</evidence>
<evidence type="ECO:0000256" key="1">
    <source>
        <dbReference type="ARBA" id="ARBA00005964"/>
    </source>
</evidence>
<keyword evidence="3" id="KW-0732">Signal</keyword>
<gene>
    <name evidence="6" type="ORF">POSPLADRAFT_1134794</name>
</gene>
<reference evidence="6 7" key="1">
    <citation type="submission" date="2017-04" db="EMBL/GenBank/DDBJ databases">
        <title>Genome Sequence of the Model Brown-Rot Fungus Postia placenta SB12.</title>
        <authorList>
            <consortium name="DOE Joint Genome Institute"/>
            <person name="Gaskell J."/>
            <person name="Kersten P."/>
            <person name="Larrondo L.F."/>
            <person name="Canessa P."/>
            <person name="Martinez D."/>
            <person name="Hibbett D."/>
            <person name="Schmoll M."/>
            <person name="Kubicek C.P."/>
            <person name="Martinez A.T."/>
            <person name="Yadav J."/>
            <person name="Master E."/>
            <person name="Magnuson J.K."/>
            <person name="James T."/>
            <person name="Yaver D."/>
            <person name="Berka R."/>
            <person name="Labutti K."/>
            <person name="Lipzen A."/>
            <person name="Aerts A."/>
            <person name="Barry K."/>
            <person name="Henrissat B."/>
            <person name="Blanchette R."/>
            <person name="Grigoriev I."/>
            <person name="Cullen D."/>
        </authorList>
    </citation>
    <scope>NUCLEOTIDE SEQUENCE [LARGE SCALE GENOMIC DNA]</scope>
    <source>
        <strain evidence="6 7">MAD-698-R-SB12</strain>
    </source>
</reference>
<evidence type="ECO:0000256" key="4">
    <source>
        <dbReference type="SAM" id="MobiDB-lite"/>
    </source>
</evidence>
<dbReference type="RefSeq" id="XP_024342399.1">
    <property type="nucleotide sequence ID" value="XM_024484518.1"/>
</dbReference>
<sequence>MVAFLTLALSLSLVVHSWAAPATLEPRISTTIADLKFPQIPANLLCDIPFISQWICPRDSGGSSTSSSLSVSTPLGTAEGTSDTSGVVRYAVRYGSADRWQPSSVVTSWALPAGASNASGLPLACPQGTDPTQYSEDCLAMLLYVPPSVQIGSDAPTLMWIHGGSFVSGSATGPGLDGAILATNSDAIIAVVQYRLGALGFMAPSDETNLAVQDIMTAMQFLQKVVPSFGGSASKITLDGQSSGANMIRAILAVPSASDLFQSAILQSDPMDYGFLNTTMQDTLQTFFNEQLPCSSADSSCLSSLSVSDILLAQSSLMGNASSLVPAAGAAEPIRPVRDGILITSPLDSTAPFPSQTKPILLSTVLDEAMLTIYGYYTSPITVTFYDEIVNVSFGEPRAERLLSAEEYIVPVSSSNSNSVQDARPQLQVMGTDQVWRCATWTFARNWVASGGQAWVGLYVVGASYPGNSAVPECTETGSVCHQDDIEIVFGTAPSPTSAQSALINEMQARYKAFLTTGNPNTDSYPTWTEATSTTIDALELGGSGNYAAGACNVTYWGEYVEYDYQVYDI</sequence>
<accession>A0A1X6NAD0</accession>
<dbReference type="InterPro" id="IPR002018">
    <property type="entry name" value="CarbesteraseB"/>
</dbReference>
<dbReference type="EC" id="3.1.1.-" evidence="3"/>